<accession>A0A6A6DBC3</accession>
<evidence type="ECO:0000313" key="3">
    <source>
        <dbReference type="Proteomes" id="UP000800200"/>
    </source>
</evidence>
<dbReference type="OrthoDB" id="3553439at2759"/>
<dbReference type="Proteomes" id="UP000800200">
    <property type="component" value="Unassembled WGS sequence"/>
</dbReference>
<protein>
    <submittedName>
        <fullName evidence="2">Uncharacterized protein</fullName>
    </submittedName>
</protein>
<name>A0A6A6DBC3_9PEZI</name>
<sequence>MVVITGAVVGAVATFPPAVALLGQAGATAAGSATISALAAAEGIGGAGAAVMAVGEGAVVGAGVIGGGSSSAGIALATFVGPIGWAVVGCKKNDDQHGESGYTWDCWKPVIRDTSTRPSYGMTLHCLAAHPNVRSMSLDQGGLLVGNIFGERFRLTPVNIEGTLAFHASILSS</sequence>
<reference evidence="2" key="1">
    <citation type="journal article" date="2020" name="Stud. Mycol.">
        <title>101 Dothideomycetes genomes: a test case for predicting lifestyles and emergence of pathogens.</title>
        <authorList>
            <person name="Haridas S."/>
            <person name="Albert R."/>
            <person name="Binder M."/>
            <person name="Bloem J."/>
            <person name="Labutti K."/>
            <person name="Salamov A."/>
            <person name="Andreopoulos B."/>
            <person name="Baker S."/>
            <person name="Barry K."/>
            <person name="Bills G."/>
            <person name="Bluhm B."/>
            <person name="Cannon C."/>
            <person name="Castanera R."/>
            <person name="Culley D."/>
            <person name="Daum C."/>
            <person name="Ezra D."/>
            <person name="Gonzalez J."/>
            <person name="Henrissat B."/>
            <person name="Kuo A."/>
            <person name="Liang C."/>
            <person name="Lipzen A."/>
            <person name="Lutzoni F."/>
            <person name="Magnuson J."/>
            <person name="Mondo S."/>
            <person name="Nolan M."/>
            <person name="Ohm R."/>
            <person name="Pangilinan J."/>
            <person name="Park H.-J."/>
            <person name="Ramirez L."/>
            <person name="Alfaro M."/>
            <person name="Sun H."/>
            <person name="Tritt A."/>
            <person name="Yoshinaga Y."/>
            <person name="Zwiers L.-H."/>
            <person name="Turgeon B."/>
            <person name="Goodwin S."/>
            <person name="Spatafora J."/>
            <person name="Crous P."/>
            <person name="Grigoriev I."/>
        </authorList>
    </citation>
    <scope>NUCLEOTIDE SEQUENCE</scope>
    <source>
        <strain evidence="2">CBS 207.26</strain>
    </source>
</reference>
<evidence type="ECO:0000256" key="1">
    <source>
        <dbReference type="SAM" id="SignalP"/>
    </source>
</evidence>
<dbReference type="AlphaFoldDB" id="A0A6A6DBC3"/>
<proteinExistence type="predicted"/>
<feature type="chain" id="PRO_5025381197" evidence="1">
    <location>
        <begin position="21"/>
        <end position="173"/>
    </location>
</feature>
<keyword evidence="3" id="KW-1185">Reference proteome</keyword>
<dbReference type="EMBL" id="ML994701">
    <property type="protein sequence ID" value="KAF2176751.1"/>
    <property type="molecule type" value="Genomic_DNA"/>
</dbReference>
<evidence type="ECO:0000313" key="2">
    <source>
        <dbReference type="EMBL" id="KAF2176751.1"/>
    </source>
</evidence>
<keyword evidence="1" id="KW-0732">Signal</keyword>
<feature type="signal peptide" evidence="1">
    <location>
        <begin position="1"/>
        <end position="20"/>
    </location>
</feature>
<organism evidence="2 3">
    <name type="scientific">Zopfia rhizophila CBS 207.26</name>
    <dbReference type="NCBI Taxonomy" id="1314779"/>
    <lineage>
        <taxon>Eukaryota</taxon>
        <taxon>Fungi</taxon>
        <taxon>Dikarya</taxon>
        <taxon>Ascomycota</taxon>
        <taxon>Pezizomycotina</taxon>
        <taxon>Dothideomycetes</taxon>
        <taxon>Dothideomycetes incertae sedis</taxon>
        <taxon>Zopfiaceae</taxon>
        <taxon>Zopfia</taxon>
    </lineage>
</organism>
<gene>
    <name evidence="2" type="ORF">K469DRAFT_755470</name>
</gene>